<dbReference type="Pfam" id="PF00069">
    <property type="entry name" value="Pkinase"/>
    <property type="match status" value="1"/>
</dbReference>
<dbReference type="GO" id="GO:0005524">
    <property type="term" value="F:ATP binding"/>
    <property type="evidence" value="ECO:0007669"/>
    <property type="project" value="InterPro"/>
</dbReference>
<dbReference type="InterPro" id="IPR000719">
    <property type="entry name" value="Prot_kinase_dom"/>
</dbReference>
<gene>
    <name evidence="2" type="ORF">ASCRUDRAFT_8984</name>
</gene>
<accession>A0A1D2VEY4</accession>
<dbReference type="SUPFAM" id="SSF56112">
    <property type="entry name" value="Protein kinase-like (PK-like)"/>
    <property type="match status" value="1"/>
</dbReference>
<feature type="domain" description="Protein kinase" evidence="1">
    <location>
        <begin position="1"/>
        <end position="100"/>
    </location>
</feature>
<dbReference type="AlphaFoldDB" id="A0A1D2VEY4"/>
<organism evidence="2 3">
    <name type="scientific">Ascoidea rubescens DSM 1968</name>
    <dbReference type="NCBI Taxonomy" id="1344418"/>
    <lineage>
        <taxon>Eukaryota</taxon>
        <taxon>Fungi</taxon>
        <taxon>Dikarya</taxon>
        <taxon>Ascomycota</taxon>
        <taxon>Saccharomycotina</taxon>
        <taxon>Saccharomycetes</taxon>
        <taxon>Ascoideaceae</taxon>
        <taxon>Ascoidea</taxon>
    </lineage>
</organism>
<dbReference type="EMBL" id="KV454483">
    <property type="protein sequence ID" value="ODV60234.1"/>
    <property type="molecule type" value="Genomic_DNA"/>
</dbReference>
<dbReference type="InterPro" id="IPR011009">
    <property type="entry name" value="Kinase-like_dom_sf"/>
</dbReference>
<sequence length="100" mass="11550">MIIVGMGLKYFEGENLNRMNKHVLDQIEKDVNYLHKNSFFHGDLNPDNILINDKDQIKIIDFGGGVSPQYNPDRMDGKKPDWICLKLIKKEFASSENLPE</sequence>
<dbReference type="InParanoid" id="A0A1D2VEY4"/>
<evidence type="ECO:0000259" key="1">
    <source>
        <dbReference type="PROSITE" id="PS50011"/>
    </source>
</evidence>
<dbReference type="GeneID" id="30968674"/>
<dbReference type="OrthoDB" id="4777439at2759"/>
<dbReference type="RefSeq" id="XP_020046541.1">
    <property type="nucleotide sequence ID" value="XM_020195038.1"/>
</dbReference>
<evidence type="ECO:0000313" key="3">
    <source>
        <dbReference type="Proteomes" id="UP000095038"/>
    </source>
</evidence>
<protein>
    <recommendedName>
        <fullName evidence="1">Protein kinase domain-containing protein</fullName>
    </recommendedName>
</protein>
<evidence type="ECO:0000313" key="2">
    <source>
        <dbReference type="EMBL" id="ODV60234.1"/>
    </source>
</evidence>
<proteinExistence type="predicted"/>
<dbReference type="Proteomes" id="UP000095038">
    <property type="component" value="Unassembled WGS sequence"/>
</dbReference>
<reference evidence="3" key="1">
    <citation type="submission" date="2016-05" db="EMBL/GenBank/DDBJ databases">
        <title>Comparative genomics of biotechnologically important yeasts.</title>
        <authorList>
            <consortium name="DOE Joint Genome Institute"/>
            <person name="Riley R."/>
            <person name="Haridas S."/>
            <person name="Wolfe K.H."/>
            <person name="Lopes M.R."/>
            <person name="Hittinger C.T."/>
            <person name="Goker M."/>
            <person name="Salamov A."/>
            <person name="Wisecaver J."/>
            <person name="Long T.M."/>
            <person name="Aerts A.L."/>
            <person name="Barry K."/>
            <person name="Choi C."/>
            <person name="Clum A."/>
            <person name="Coughlan A.Y."/>
            <person name="Deshpande S."/>
            <person name="Douglass A.P."/>
            <person name="Hanson S.J."/>
            <person name="Klenk H.-P."/>
            <person name="Labutti K."/>
            <person name="Lapidus A."/>
            <person name="Lindquist E."/>
            <person name="Lipzen A."/>
            <person name="Meier-Kolthoff J.P."/>
            <person name="Ohm R.A."/>
            <person name="Otillar R.P."/>
            <person name="Pangilinan J."/>
            <person name="Peng Y."/>
            <person name="Rokas A."/>
            <person name="Rosa C.A."/>
            <person name="Scheuner C."/>
            <person name="Sibirny A.A."/>
            <person name="Slot J.C."/>
            <person name="Stielow J.B."/>
            <person name="Sun H."/>
            <person name="Kurtzman C.P."/>
            <person name="Blackwell M."/>
            <person name="Grigoriev I.V."/>
            <person name="Jeffries T.W."/>
        </authorList>
    </citation>
    <scope>NUCLEOTIDE SEQUENCE [LARGE SCALE GENOMIC DNA]</scope>
    <source>
        <strain evidence="3">DSM 1968</strain>
    </source>
</reference>
<dbReference type="PROSITE" id="PS50011">
    <property type="entry name" value="PROTEIN_KINASE_DOM"/>
    <property type="match status" value="1"/>
</dbReference>
<dbReference type="Gene3D" id="1.10.510.10">
    <property type="entry name" value="Transferase(Phosphotransferase) domain 1"/>
    <property type="match status" value="1"/>
</dbReference>
<keyword evidence="3" id="KW-1185">Reference proteome</keyword>
<name>A0A1D2VEY4_9ASCO</name>
<dbReference type="GO" id="GO:0004672">
    <property type="term" value="F:protein kinase activity"/>
    <property type="evidence" value="ECO:0007669"/>
    <property type="project" value="InterPro"/>
</dbReference>